<feature type="transmembrane region" description="Helical" evidence="1">
    <location>
        <begin position="12"/>
        <end position="35"/>
    </location>
</feature>
<name>A0A812NUS4_SYMPI</name>
<proteinExistence type="predicted"/>
<dbReference type="OrthoDB" id="433081at2759"/>
<evidence type="ECO:0000256" key="1">
    <source>
        <dbReference type="SAM" id="Phobius"/>
    </source>
</evidence>
<keyword evidence="1" id="KW-0472">Membrane</keyword>
<keyword evidence="3" id="KW-1185">Reference proteome</keyword>
<evidence type="ECO:0000313" key="2">
    <source>
        <dbReference type="EMBL" id="CAE7325291.1"/>
    </source>
</evidence>
<accession>A0A812NUS4</accession>
<dbReference type="AlphaFoldDB" id="A0A812NUS4"/>
<dbReference type="EMBL" id="CAJNIZ010011825">
    <property type="protein sequence ID" value="CAE7325291.1"/>
    <property type="molecule type" value="Genomic_DNA"/>
</dbReference>
<comment type="caution">
    <text evidence="2">The sequence shown here is derived from an EMBL/GenBank/DDBJ whole genome shotgun (WGS) entry which is preliminary data.</text>
</comment>
<dbReference type="Proteomes" id="UP000649617">
    <property type="component" value="Unassembled WGS sequence"/>
</dbReference>
<evidence type="ECO:0000313" key="3">
    <source>
        <dbReference type="Proteomes" id="UP000649617"/>
    </source>
</evidence>
<keyword evidence="1" id="KW-1133">Transmembrane helix</keyword>
<gene>
    <name evidence="2" type="ORF">SPIL2461_LOCUS7523</name>
</gene>
<sequence length="82" mass="8853">MELTGKGDTWALLGLNCMLLIFITGLLALGAAAIVGGLQINIFDVQVWGDGYAKLKIAMKQGSWPRHLPVQSQALHHDLAEL</sequence>
<protein>
    <submittedName>
        <fullName evidence="2">Uncharacterized protein</fullName>
    </submittedName>
</protein>
<keyword evidence="1" id="KW-0812">Transmembrane</keyword>
<organism evidence="2 3">
    <name type="scientific">Symbiodinium pilosum</name>
    <name type="common">Dinoflagellate</name>
    <dbReference type="NCBI Taxonomy" id="2952"/>
    <lineage>
        <taxon>Eukaryota</taxon>
        <taxon>Sar</taxon>
        <taxon>Alveolata</taxon>
        <taxon>Dinophyceae</taxon>
        <taxon>Suessiales</taxon>
        <taxon>Symbiodiniaceae</taxon>
        <taxon>Symbiodinium</taxon>
    </lineage>
</organism>
<reference evidence="2" key="1">
    <citation type="submission" date="2021-02" db="EMBL/GenBank/DDBJ databases">
        <authorList>
            <person name="Dougan E. K."/>
            <person name="Rhodes N."/>
            <person name="Thang M."/>
            <person name="Chan C."/>
        </authorList>
    </citation>
    <scope>NUCLEOTIDE SEQUENCE</scope>
</reference>